<evidence type="ECO:0000313" key="1">
    <source>
        <dbReference type="EMBL" id="ASV43390.1"/>
    </source>
</evidence>
<dbReference type="KEGG" id="vg:40094964"/>
<name>A0A2D0YLM6_9CAUD</name>
<proteinExistence type="predicted"/>
<dbReference type="GeneID" id="40094964"/>
<accession>A0A2D0YLM6</accession>
<keyword evidence="2" id="KW-1185">Reference proteome</keyword>
<reference evidence="1 2" key="1">
    <citation type="journal article" date="2017" name="Sci. Rep.">
        <title>Analysis of the CRISPR-Cas system in bacteriophages active on epidemic strains of Vibrio cholerae in Bangladesh.</title>
        <authorList>
            <person name="Naser I.B."/>
            <person name="Hoque M.M."/>
            <person name="Nahid M.A."/>
            <person name="Tareq T.M."/>
            <person name="Rocky M.K."/>
            <person name="Faruque S.M."/>
        </authorList>
    </citation>
    <scope>NUCLEOTIDE SEQUENCE [LARGE SCALE GENOMIC DNA]</scope>
</reference>
<evidence type="ECO:0000313" key="2">
    <source>
        <dbReference type="Proteomes" id="UP000241249"/>
    </source>
</evidence>
<dbReference type="RefSeq" id="YP_009618417.1">
    <property type="nucleotide sequence ID" value="NC_042074.1"/>
</dbReference>
<dbReference type="EMBL" id="KY883654">
    <property type="protein sequence ID" value="ASV43390.1"/>
    <property type="molecule type" value="Genomic_DNA"/>
</dbReference>
<dbReference type="Proteomes" id="UP000241249">
    <property type="component" value="Segment"/>
</dbReference>
<dbReference type="OrthoDB" id="31662at10239"/>
<organism evidence="1 2">
    <name type="scientific">Vibrio phage JSF10</name>
    <dbReference type="NCBI Taxonomy" id="1983593"/>
    <lineage>
        <taxon>Viruses</taxon>
        <taxon>Duplodnaviria</taxon>
        <taxon>Heunggongvirae</taxon>
        <taxon>Uroviricota</taxon>
        <taxon>Caudoviricetes</taxon>
        <taxon>Demerecviridae</taxon>
        <taxon>Ermolyevavirinae</taxon>
        <taxon>Jesfedecavirus</taxon>
        <taxon>Jesfedecavirus JSF10</taxon>
    </lineage>
</organism>
<sequence length="121" mass="13495">MGYQNVVVPVSVIRDGADLLDFCLEYIDYENGDSVLSELKAYTSKDTEIVVSHLMKMEQASEALTSPSGEDMYRVVEYDAPDRVHLVAPFSGCVAWLKSKGYSTMDETMPIMWAITAKVMV</sequence>
<protein>
    <submittedName>
        <fullName evidence="1">Uncharacterized protein</fullName>
    </submittedName>
</protein>